<name>A0A8T2PU33_9TELE</name>
<dbReference type="AlphaFoldDB" id="A0A8T2PU33"/>
<dbReference type="Proteomes" id="UP000824540">
    <property type="component" value="Unassembled WGS sequence"/>
</dbReference>
<accession>A0A8T2PU33</accession>
<evidence type="ECO:0000313" key="1">
    <source>
        <dbReference type="EMBL" id="KAG9354844.1"/>
    </source>
</evidence>
<evidence type="ECO:0000313" key="2">
    <source>
        <dbReference type="Proteomes" id="UP000824540"/>
    </source>
</evidence>
<proteinExistence type="predicted"/>
<reference evidence="1" key="1">
    <citation type="thesis" date="2021" institute="BYU ScholarsArchive" country="Provo, UT, USA">
        <title>Applications of and Algorithms for Genome Assembly and Genomic Analyses with an Emphasis on Marine Teleosts.</title>
        <authorList>
            <person name="Pickett B.D."/>
        </authorList>
    </citation>
    <scope>NUCLEOTIDE SEQUENCE</scope>
    <source>
        <strain evidence="1">HI-2016</strain>
    </source>
</reference>
<comment type="caution">
    <text evidence="1">The sequence shown here is derived from an EMBL/GenBank/DDBJ whole genome shotgun (WGS) entry which is preliminary data.</text>
</comment>
<organism evidence="1 2">
    <name type="scientific">Albula glossodonta</name>
    <name type="common">roundjaw bonefish</name>
    <dbReference type="NCBI Taxonomy" id="121402"/>
    <lineage>
        <taxon>Eukaryota</taxon>
        <taxon>Metazoa</taxon>
        <taxon>Chordata</taxon>
        <taxon>Craniata</taxon>
        <taxon>Vertebrata</taxon>
        <taxon>Euteleostomi</taxon>
        <taxon>Actinopterygii</taxon>
        <taxon>Neopterygii</taxon>
        <taxon>Teleostei</taxon>
        <taxon>Albuliformes</taxon>
        <taxon>Albulidae</taxon>
        <taxon>Albula</taxon>
    </lineage>
</organism>
<gene>
    <name evidence="1" type="ORF">JZ751_001557</name>
</gene>
<dbReference type="EMBL" id="JAFBMS010000002">
    <property type="protein sequence ID" value="KAG9354844.1"/>
    <property type="molecule type" value="Genomic_DNA"/>
</dbReference>
<keyword evidence="2" id="KW-1185">Reference proteome</keyword>
<sequence length="60" mass="6428">MSGSSCVPETMGLFKQGPTLPAKSFEALHCEKKPTSLPFGVPPINHFLFSLGADNHSPMI</sequence>
<protein>
    <submittedName>
        <fullName evidence="1">Uncharacterized protein</fullName>
    </submittedName>
</protein>